<dbReference type="RefSeq" id="WP_386732439.1">
    <property type="nucleotide sequence ID" value="NZ_JBHSTP010000003.1"/>
</dbReference>
<proteinExistence type="predicted"/>
<organism evidence="1 2">
    <name type="scientific">Luethyella okanaganae</name>
    <dbReference type="NCBI Taxonomy" id="69372"/>
    <lineage>
        <taxon>Bacteria</taxon>
        <taxon>Bacillati</taxon>
        <taxon>Actinomycetota</taxon>
        <taxon>Actinomycetes</taxon>
        <taxon>Micrococcales</taxon>
        <taxon>Microbacteriaceae</taxon>
        <taxon>Luethyella</taxon>
    </lineage>
</organism>
<reference evidence="2" key="1">
    <citation type="journal article" date="2019" name="Int. J. Syst. Evol. Microbiol.">
        <title>The Global Catalogue of Microorganisms (GCM) 10K type strain sequencing project: providing services to taxonomists for standard genome sequencing and annotation.</title>
        <authorList>
            <consortium name="The Broad Institute Genomics Platform"/>
            <consortium name="The Broad Institute Genome Sequencing Center for Infectious Disease"/>
            <person name="Wu L."/>
            <person name="Ma J."/>
        </authorList>
    </citation>
    <scope>NUCLEOTIDE SEQUENCE [LARGE SCALE GENOMIC DNA]</scope>
    <source>
        <strain evidence="2">CCUG 43304</strain>
    </source>
</reference>
<comment type="caution">
    <text evidence="1">The sequence shown here is derived from an EMBL/GenBank/DDBJ whole genome shotgun (WGS) entry which is preliminary data.</text>
</comment>
<name>A0ABW1VJ05_9MICO</name>
<protein>
    <submittedName>
        <fullName evidence="1">Uncharacterized protein</fullName>
    </submittedName>
</protein>
<keyword evidence="2" id="KW-1185">Reference proteome</keyword>
<evidence type="ECO:0000313" key="1">
    <source>
        <dbReference type="EMBL" id="MFC6357060.1"/>
    </source>
</evidence>
<dbReference type="EMBL" id="JBHSTP010000003">
    <property type="protein sequence ID" value="MFC6357060.1"/>
    <property type="molecule type" value="Genomic_DNA"/>
</dbReference>
<sequence length="99" mass="11285">MQVIETVHAEPREVLERPSYRVNFWEKSGQAWALDAYALFDVQDITEVLQWIEGRSSGRQFELFVEMNDEVPGAFQDPRTSGLIHLMGTNPNAGNISVF</sequence>
<dbReference type="Proteomes" id="UP001596306">
    <property type="component" value="Unassembled WGS sequence"/>
</dbReference>
<evidence type="ECO:0000313" key="2">
    <source>
        <dbReference type="Proteomes" id="UP001596306"/>
    </source>
</evidence>
<gene>
    <name evidence="1" type="ORF">ACFQB0_13190</name>
</gene>
<accession>A0ABW1VJ05</accession>